<sequence length="276" mass="30996">MSFRFLLVVFLVLTNSTIFSQSQNVHIYICFGQSNMEGQGKIETKDTIIDNRFQMVQTIDCPNLGRKKGNFYPAIPPLAQCYTGLSPADYFGRTMIQKLPDSITVVVINVAVGGCDIRLFDKDLYTNYTKTYNESWFLDKIKNYSGNPYLHLIELTKIAQQKGVVKGILLHQGETNNGDINWPTYVKTIYNNVITDLSLDANLVPLLAGEVVHKDQGGKCAEMNSIIATLPKFIDNAYVISSNGCAIKDDKIHFNAKGYRELGKRYALKMLALLEN</sequence>
<dbReference type="InterPro" id="IPR005181">
    <property type="entry name" value="SASA"/>
</dbReference>
<protein>
    <submittedName>
        <fullName evidence="4">Sialate O-acetylesterase</fullName>
    </submittedName>
</protein>
<dbReference type="InterPro" id="IPR036514">
    <property type="entry name" value="SGNH_hydro_sf"/>
</dbReference>
<dbReference type="Proteomes" id="UP001597241">
    <property type="component" value="Unassembled WGS sequence"/>
</dbReference>
<accession>A0ABW3WKA5</accession>
<keyword evidence="1" id="KW-0378">Hydrolase</keyword>
<dbReference type="Pfam" id="PF03629">
    <property type="entry name" value="SASA"/>
    <property type="match status" value="1"/>
</dbReference>
<keyword evidence="2" id="KW-0732">Signal</keyword>
<dbReference type="Gene3D" id="3.40.50.1110">
    <property type="entry name" value="SGNH hydrolase"/>
    <property type="match status" value="1"/>
</dbReference>
<reference evidence="5" key="1">
    <citation type="journal article" date="2019" name="Int. J. Syst. Evol. Microbiol.">
        <title>The Global Catalogue of Microorganisms (GCM) 10K type strain sequencing project: providing services to taxonomists for standard genome sequencing and annotation.</title>
        <authorList>
            <consortium name="The Broad Institute Genomics Platform"/>
            <consortium name="The Broad Institute Genome Sequencing Center for Infectious Disease"/>
            <person name="Wu L."/>
            <person name="Ma J."/>
        </authorList>
    </citation>
    <scope>NUCLEOTIDE SEQUENCE [LARGE SCALE GENOMIC DNA]</scope>
    <source>
        <strain evidence="5">CCUG 62221</strain>
    </source>
</reference>
<dbReference type="PANTHER" id="PTHR31988:SF19">
    <property type="entry name" value="9-O-ACETYL-N-ACETYLNEURAMINIC ACID DEACETYLASE-RELATED"/>
    <property type="match status" value="1"/>
</dbReference>
<proteinExistence type="predicted"/>
<evidence type="ECO:0000313" key="4">
    <source>
        <dbReference type="EMBL" id="MFD1292859.1"/>
    </source>
</evidence>
<feature type="chain" id="PRO_5046125907" evidence="2">
    <location>
        <begin position="21"/>
        <end position="276"/>
    </location>
</feature>
<organism evidence="4 5">
    <name type="scientific">Lutibacter holmesii</name>
    <dbReference type="NCBI Taxonomy" id="1137985"/>
    <lineage>
        <taxon>Bacteria</taxon>
        <taxon>Pseudomonadati</taxon>
        <taxon>Bacteroidota</taxon>
        <taxon>Flavobacteriia</taxon>
        <taxon>Flavobacteriales</taxon>
        <taxon>Flavobacteriaceae</taxon>
        <taxon>Lutibacter</taxon>
    </lineage>
</organism>
<evidence type="ECO:0000313" key="5">
    <source>
        <dbReference type="Proteomes" id="UP001597241"/>
    </source>
</evidence>
<evidence type="ECO:0000256" key="2">
    <source>
        <dbReference type="SAM" id="SignalP"/>
    </source>
</evidence>
<dbReference type="EMBL" id="JBHTMV010000003">
    <property type="protein sequence ID" value="MFD1292859.1"/>
    <property type="molecule type" value="Genomic_DNA"/>
</dbReference>
<keyword evidence="5" id="KW-1185">Reference proteome</keyword>
<comment type="caution">
    <text evidence="4">The sequence shown here is derived from an EMBL/GenBank/DDBJ whole genome shotgun (WGS) entry which is preliminary data.</text>
</comment>
<dbReference type="RefSeq" id="WP_386807736.1">
    <property type="nucleotide sequence ID" value="NZ_JBHTMV010000003.1"/>
</dbReference>
<evidence type="ECO:0000259" key="3">
    <source>
        <dbReference type="Pfam" id="PF03629"/>
    </source>
</evidence>
<gene>
    <name evidence="4" type="ORF">ACFQ5N_03330</name>
</gene>
<dbReference type="PANTHER" id="PTHR31988">
    <property type="entry name" value="ESTERASE, PUTATIVE (DUF303)-RELATED"/>
    <property type="match status" value="1"/>
</dbReference>
<dbReference type="SUPFAM" id="SSF52266">
    <property type="entry name" value="SGNH hydrolase"/>
    <property type="match status" value="1"/>
</dbReference>
<name>A0ABW3WKA5_9FLAO</name>
<feature type="signal peptide" evidence="2">
    <location>
        <begin position="1"/>
        <end position="20"/>
    </location>
</feature>
<evidence type="ECO:0000256" key="1">
    <source>
        <dbReference type="ARBA" id="ARBA00022801"/>
    </source>
</evidence>
<feature type="domain" description="Sialate O-acetylesterase" evidence="3">
    <location>
        <begin position="25"/>
        <end position="271"/>
    </location>
</feature>
<dbReference type="InterPro" id="IPR052940">
    <property type="entry name" value="Carb_Esterase_6"/>
</dbReference>